<proteinExistence type="predicted"/>
<comment type="caution">
    <text evidence="1">The sequence shown here is derived from an EMBL/GenBank/DDBJ whole genome shotgun (WGS) entry which is preliminary data.</text>
</comment>
<dbReference type="AlphaFoldDB" id="A0A843XD90"/>
<name>A0A843XD90_COLES</name>
<gene>
    <name evidence="1" type="ORF">Taro_050360</name>
</gene>
<evidence type="ECO:0000313" key="2">
    <source>
        <dbReference type="Proteomes" id="UP000652761"/>
    </source>
</evidence>
<dbReference type="Proteomes" id="UP000652761">
    <property type="component" value="Unassembled WGS sequence"/>
</dbReference>
<dbReference type="EMBL" id="NMUH01007505">
    <property type="protein sequence ID" value="MQM17389.1"/>
    <property type="molecule type" value="Genomic_DNA"/>
</dbReference>
<evidence type="ECO:0000313" key="1">
    <source>
        <dbReference type="EMBL" id="MQM17389.1"/>
    </source>
</evidence>
<accession>A0A843XD90</accession>
<sequence length="280" mass="30895">MFGVFSPQGRRAERGKRREFVFFAEIRVPGLGLSPVKAIDSADVTSLVVRRLYRNASLVGYPRYFVSQACVLVVLGVGPGTVCTVEVSVIFLDTLTPVFELYVRLRERRQRASVVHSRMVASFLSDSCFVTGGDLCVTHGLRFYLLSCIKLYRRECLMCGTGLVVVSVVVPRGSRVPVFSGVVVELCSVKVVWCDLPLVVFYPFSGARVCCEAWWADSWVESAHRFFACERDRGLGRVLNTTALRVALTLPLFGGLRLHGCRVSRAVQSADVDLGKATGT</sequence>
<organism evidence="1 2">
    <name type="scientific">Colocasia esculenta</name>
    <name type="common">Wild taro</name>
    <name type="synonym">Arum esculentum</name>
    <dbReference type="NCBI Taxonomy" id="4460"/>
    <lineage>
        <taxon>Eukaryota</taxon>
        <taxon>Viridiplantae</taxon>
        <taxon>Streptophyta</taxon>
        <taxon>Embryophyta</taxon>
        <taxon>Tracheophyta</taxon>
        <taxon>Spermatophyta</taxon>
        <taxon>Magnoliopsida</taxon>
        <taxon>Liliopsida</taxon>
        <taxon>Araceae</taxon>
        <taxon>Aroideae</taxon>
        <taxon>Colocasieae</taxon>
        <taxon>Colocasia</taxon>
    </lineage>
</organism>
<protein>
    <submittedName>
        <fullName evidence="1">Uncharacterized protein</fullName>
    </submittedName>
</protein>
<reference evidence="1" key="1">
    <citation type="submission" date="2017-07" db="EMBL/GenBank/DDBJ databases">
        <title>Taro Niue Genome Assembly and Annotation.</title>
        <authorList>
            <person name="Atibalentja N."/>
            <person name="Keating K."/>
            <person name="Fields C.J."/>
        </authorList>
    </citation>
    <scope>NUCLEOTIDE SEQUENCE</scope>
    <source>
        <strain evidence="1">Niue_2</strain>
        <tissue evidence="1">Leaf</tissue>
    </source>
</reference>
<keyword evidence="2" id="KW-1185">Reference proteome</keyword>